<feature type="domain" description="Radical SAM core" evidence="5">
    <location>
        <begin position="158"/>
        <end position="381"/>
    </location>
</feature>
<dbReference type="InterPro" id="IPR013785">
    <property type="entry name" value="Aldolase_TIM"/>
</dbReference>
<dbReference type="SFLD" id="SFLDS00029">
    <property type="entry name" value="Radical_SAM"/>
    <property type="match status" value="1"/>
</dbReference>
<dbReference type="EMBL" id="QIBX01000016">
    <property type="protein sequence ID" value="RNL38770.1"/>
    <property type="molecule type" value="Genomic_DNA"/>
</dbReference>
<evidence type="ECO:0000256" key="1">
    <source>
        <dbReference type="ARBA" id="ARBA00022691"/>
    </source>
</evidence>
<proteinExistence type="predicted"/>
<dbReference type="SFLD" id="SFLDG01386">
    <property type="entry name" value="main_SPASM_domain-containing"/>
    <property type="match status" value="1"/>
</dbReference>
<gene>
    <name evidence="6" type="ORF">DMP06_08560</name>
</gene>
<dbReference type="SFLD" id="SFLDG01067">
    <property type="entry name" value="SPASM/twitch_domain_containing"/>
    <property type="match status" value="1"/>
</dbReference>
<dbReference type="PROSITE" id="PS51918">
    <property type="entry name" value="RADICAL_SAM"/>
    <property type="match status" value="1"/>
</dbReference>
<keyword evidence="3" id="KW-0408">Iron</keyword>
<name>A0A3N0AVZ1_9ACTN</name>
<keyword evidence="1" id="KW-0949">S-adenosyl-L-methionine</keyword>
<comment type="caution">
    <text evidence="6">The sequence shown here is derived from an EMBL/GenBank/DDBJ whole genome shotgun (WGS) entry which is preliminary data.</text>
</comment>
<dbReference type="SUPFAM" id="SSF102114">
    <property type="entry name" value="Radical SAM enzymes"/>
    <property type="match status" value="1"/>
</dbReference>
<dbReference type="InterPro" id="IPR023885">
    <property type="entry name" value="4Fe4S-binding_SPASM_dom"/>
</dbReference>
<evidence type="ECO:0000313" key="6">
    <source>
        <dbReference type="EMBL" id="RNL38770.1"/>
    </source>
</evidence>
<evidence type="ECO:0000256" key="4">
    <source>
        <dbReference type="ARBA" id="ARBA00023014"/>
    </source>
</evidence>
<reference evidence="7" key="1">
    <citation type="submission" date="2018-05" db="EMBL/GenBank/DDBJ databases">
        <title>Genome Sequencing of selected type strains of the family Eggerthellaceae.</title>
        <authorList>
            <person name="Danylec N."/>
            <person name="Stoll D.A."/>
            <person name="Doetsch A."/>
            <person name="Huch M."/>
        </authorList>
    </citation>
    <scope>NUCLEOTIDE SEQUENCE [LARGE SCALE GENOMIC DNA]</scope>
    <source>
        <strain evidence="7">DSM 24851</strain>
    </source>
</reference>
<dbReference type="GO" id="GO:0051536">
    <property type="term" value="F:iron-sulfur cluster binding"/>
    <property type="evidence" value="ECO:0007669"/>
    <property type="project" value="UniProtKB-KW"/>
</dbReference>
<dbReference type="CDD" id="cd01335">
    <property type="entry name" value="Radical_SAM"/>
    <property type="match status" value="1"/>
</dbReference>
<dbReference type="Pfam" id="PF04055">
    <property type="entry name" value="Radical_SAM"/>
    <property type="match status" value="1"/>
</dbReference>
<dbReference type="InterPro" id="IPR007197">
    <property type="entry name" value="rSAM"/>
</dbReference>
<dbReference type="Proteomes" id="UP000269591">
    <property type="component" value="Unassembled WGS sequence"/>
</dbReference>
<dbReference type="PANTHER" id="PTHR11228:SF35">
    <property type="entry name" value="MOLYBDENUM COFACTOR BIOSYNTHESIS PROTEIN A-RELATED"/>
    <property type="match status" value="1"/>
</dbReference>
<dbReference type="SMART" id="SM00729">
    <property type="entry name" value="Elp3"/>
    <property type="match status" value="1"/>
</dbReference>
<protein>
    <submittedName>
        <fullName evidence="6">Radical SAM protein</fullName>
    </submittedName>
</protein>
<dbReference type="AlphaFoldDB" id="A0A3N0AVZ1"/>
<dbReference type="Gene3D" id="3.20.20.70">
    <property type="entry name" value="Aldolase class I"/>
    <property type="match status" value="1"/>
</dbReference>
<dbReference type="NCBIfam" id="TIGR04085">
    <property type="entry name" value="rSAM_more_4Fe4S"/>
    <property type="match status" value="1"/>
</dbReference>
<dbReference type="InterPro" id="IPR050377">
    <property type="entry name" value="Radical_SAM_PqqE_MftC-like"/>
</dbReference>
<evidence type="ECO:0000256" key="3">
    <source>
        <dbReference type="ARBA" id="ARBA00023004"/>
    </source>
</evidence>
<dbReference type="PANTHER" id="PTHR11228">
    <property type="entry name" value="RADICAL SAM DOMAIN PROTEIN"/>
    <property type="match status" value="1"/>
</dbReference>
<evidence type="ECO:0000259" key="5">
    <source>
        <dbReference type="PROSITE" id="PS51918"/>
    </source>
</evidence>
<dbReference type="InterPro" id="IPR058240">
    <property type="entry name" value="rSAM_sf"/>
</dbReference>
<dbReference type="GO" id="GO:0046872">
    <property type="term" value="F:metal ion binding"/>
    <property type="evidence" value="ECO:0007669"/>
    <property type="project" value="UniProtKB-KW"/>
</dbReference>
<dbReference type="GO" id="GO:0003824">
    <property type="term" value="F:catalytic activity"/>
    <property type="evidence" value="ECO:0007669"/>
    <property type="project" value="InterPro"/>
</dbReference>
<evidence type="ECO:0000313" key="7">
    <source>
        <dbReference type="Proteomes" id="UP000269591"/>
    </source>
</evidence>
<dbReference type="InterPro" id="IPR006638">
    <property type="entry name" value="Elp3/MiaA/NifB-like_rSAM"/>
</dbReference>
<dbReference type="Pfam" id="PF13186">
    <property type="entry name" value="SPASM"/>
    <property type="match status" value="1"/>
</dbReference>
<accession>A0A3N0AVZ1</accession>
<evidence type="ECO:0000256" key="2">
    <source>
        <dbReference type="ARBA" id="ARBA00022723"/>
    </source>
</evidence>
<keyword evidence="2" id="KW-0479">Metal-binding</keyword>
<organism evidence="6 7">
    <name type="scientific">Slackia equolifaciens</name>
    <dbReference type="NCBI Taxonomy" id="498718"/>
    <lineage>
        <taxon>Bacteria</taxon>
        <taxon>Bacillati</taxon>
        <taxon>Actinomycetota</taxon>
        <taxon>Coriobacteriia</taxon>
        <taxon>Eggerthellales</taxon>
        <taxon>Eggerthellaceae</taxon>
        <taxon>Slackia</taxon>
    </lineage>
</organism>
<keyword evidence="4" id="KW-0411">Iron-sulfur</keyword>
<sequence>MRLLLDTVLSSEFVVYRQIFVDKRQIQTIIERPQSIYANCKAILCGRRPMCGHNEKGWVLCAPIGAVWSRRRVMRELGLKDARGGCMQFHDGVIRATFAGVPLVGNLENGHVIGLDPEGDRLCGELLAGEVSRDEACARNAVLVEHLEQRGFFEHRQPLGITHAYVHVTQRCNLRCKGCYSLDAARNAVDDPLLCDVKRVLSKLASAGVSRVVISGGEPFMRADLPEILAHAKRECGVERIEVLTNGTCISDDCIARIAGCVDHISISLDVPSADQASCVRGYDRLPVLLDAVKRAQKAGISVSIKATMHRKNAGDLDAYAALANELGCGVDYSLLTCPPGGCDADLLPDDEALRRLAQSLVALNRNDMLDELRRGSIGVRAKGSCKAAVNLVSVAYDGEVYPCHMLHREGLSMGNLFRDEVKTIEKSPVRRAFLKFTADDVGECQGCSYKWFCGGGCQARTFDGADVRARRRDDYCVLMKEYFGLYESMLEEVLAR</sequence>
<keyword evidence="7" id="KW-1185">Reference proteome</keyword>